<proteinExistence type="predicted"/>
<gene>
    <name evidence="2" type="ORF">D1868_05650</name>
</gene>
<dbReference type="CDD" id="cd02440">
    <property type="entry name" value="AdoMet_MTases"/>
    <property type="match status" value="1"/>
</dbReference>
<dbReference type="GO" id="GO:0008757">
    <property type="term" value="F:S-adenosylmethionine-dependent methyltransferase activity"/>
    <property type="evidence" value="ECO:0007669"/>
    <property type="project" value="InterPro"/>
</dbReference>
<evidence type="ECO:0000259" key="1">
    <source>
        <dbReference type="Pfam" id="PF08241"/>
    </source>
</evidence>
<dbReference type="RefSeq" id="WP_156006373.1">
    <property type="nucleotide sequence ID" value="NZ_CP045483.1"/>
</dbReference>
<dbReference type="GeneID" id="42798534"/>
<dbReference type="KEGG" id="sazo:D1868_05650"/>
<dbReference type="InterPro" id="IPR029063">
    <property type="entry name" value="SAM-dependent_MTases_sf"/>
</dbReference>
<keyword evidence="2" id="KW-0808">Transferase</keyword>
<keyword evidence="2" id="KW-0489">Methyltransferase</keyword>
<dbReference type="GO" id="GO:0032259">
    <property type="term" value="P:methylation"/>
    <property type="evidence" value="ECO:0007669"/>
    <property type="project" value="UniProtKB-KW"/>
</dbReference>
<sequence>MNEKEKTREAYEYIVHRRKPLEYLKLLGKKKTVVDVGCGSGQNCLATNADFKVCLDFSERQLMEAKKRGCENLVLADMEFVPFRDGSVDALLYIASLHHLSDPNKAVTEAVRVLKEGGDILVTVWLIQPKFFFRRHVVIRSSINGKIVERYYKLYYPWELKKLMEKFGFITLFSKNYRANSIFPNNSIYLGKKCARS</sequence>
<evidence type="ECO:0000313" key="3">
    <source>
        <dbReference type="Proteomes" id="UP000423396"/>
    </source>
</evidence>
<accession>A0A650CNV5</accession>
<protein>
    <submittedName>
        <fullName evidence="2">Methyltransferase domain-containing protein</fullName>
    </submittedName>
</protein>
<keyword evidence="3" id="KW-1185">Reference proteome</keyword>
<reference evidence="2 3" key="1">
    <citation type="submission" date="2019-10" db="EMBL/GenBank/DDBJ databases">
        <title>Genome Sequences from Six Type Strain Members of the Archaeal Family Sulfolobaceae: Acidianus ambivalens, Acidianus infernus, Metallosphaera prunae, Stygiolobus azoricus, Sulfolobus metallicus, and Sulfurisphaera ohwakuensis.</title>
        <authorList>
            <person name="Counts J.A."/>
            <person name="Kelly R.M."/>
        </authorList>
    </citation>
    <scope>NUCLEOTIDE SEQUENCE [LARGE SCALE GENOMIC DNA]</scope>
    <source>
        <strain evidence="2 3">FC6</strain>
    </source>
</reference>
<name>A0A650CNV5_9CREN</name>
<dbReference type="OrthoDB" id="18536at2157"/>
<dbReference type="Gene3D" id="3.40.50.150">
    <property type="entry name" value="Vaccinia Virus protein VP39"/>
    <property type="match status" value="1"/>
</dbReference>
<dbReference type="Proteomes" id="UP000423396">
    <property type="component" value="Chromosome"/>
</dbReference>
<dbReference type="SUPFAM" id="SSF53335">
    <property type="entry name" value="S-adenosyl-L-methionine-dependent methyltransferases"/>
    <property type="match status" value="1"/>
</dbReference>
<feature type="domain" description="Methyltransferase type 11" evidence="1">
    <location>
        <begin position="34"/>
        <end position="121"/>
    </location>
</feature>
<dbReference type="EMBL" id="CP045483">
    <property type="protein sequence ID" value="QGR19520.1"/>
    <property type="molecule type" value="Genomic_DNA"/>
</dbReference>
<organism evidence="2 3">
    <name type="scientific">Stygiolobus azoricus</name>
    <dbReference type="NCBI Taxonomy" id="41675"/>
    <lineage>
        <taxon>Archaea</taxon>
        <taxon>Thermoproteota</taxon>
        <taxon>Thermoprotei</taxon>
        <taxon>Sulfolobales</taxon>
        <taxon>Sulfolobaceae</taxon>
        <taxon>Stygiolobus</taxon>
    </lineage>
</organism>
<dbReference type="InterPro" id="IPR013216">
    <property type="entry name" value="Methyltransf_11"/>
</dbReference>
<evidence type="ECO:0000313" key="2">
    <source>
        <dbReference type="EMBL" id="QGR19520.1"/>
    </source>
</evidence>
<dbReference type="Pfam" id="PF08241">
    <property type="entry name" value="Methyltransf_11"/>
    <property type="match status" value="1"/>
</dbReference>
<dbReference type="AlphaFoldDB" id="A0A650CNV5"/>
<dbReference type="PANTHER" id="PTHR43591">
    <property type="entry name" value="METHYLTRANSFERASE"/>
    <property type="match status" value="1"/>
</dbReference>